<dbReference type="AlphaFoldDB" id="A0A1M4XXL9"/>
<evidence type="ECO:0000313" key="2">
    <source>
        <dbReference type="EMBL" id="SHE98307.1"/>
    </source>
</evidence>
<protein>
    <recommendedName>
        <fullName evidence="1">GYF domain-containing protein</fullName>
    </recommendedName>
</protein>
<dbReference type="Proteomes" id="UP000184462">
    <property type="component" value="Unassembled WGS sequence"/>
</dbReference>
<evidence type="ECO:0000313" key="3">
    <source>
        <dbReference type="Proteomes" id="UP000184462"/>
    </source>
</evidence>
<accession>A0A1M4XXL9</accession>
<organism evidence="2 3">
    <name type="scientific">Psychroflexus salarius</name>
    <dbReference type="NCBI Taxonomy" id="1155689"/>
    <lineage>
        <taxon>Bacteria</taxon>
        <taxon>Pseudomonadati</taxon>
        <taxon>Bacteroidota</taxon>
        <taxon>Flavobacteriia</taxon>
        <taxon>Flavobacteriales</taxon>
        <taxon>Flavobacteriaceae</taxon>
        <taxon>Psychroflexus</taxon>
    </lineage>
</organism>
<dbReference type="EMBL" id="FQTW01000011">
    <property type="protein sequence ID" value="SHE98307.1"/>
    <property type="molecule type" value="Genomic_DNA"/>
</dbReference>
<feature type="domain" description="GYF" evidence="1">
    <location>
        <begin position="7"/>
        <end position="51"/>
    </location>
</feature>
<reference evidence="2 3" key="1">
    <citation type="submission" date="2016-11" db="EMBL/GenBank/DDBJ databases">
        <authorList>
            <person name="Jaros S."/>
            <person name="Januszkiewicz K."/>
            <person name="Wedrychowicz H."/>
        </authorList>
    </citation>
    <scope>NUCLEOTIDE SEQUENCE [LARGE SCALE GENOMIC DNA]</scope>
    <source>
        <strain evidence="2 3">DSM 25661</strain>
    </source>
</reference>
<gene>
    <name evidence="2" type="ORF">SAMN05444278_11121</name>
</gene>
<dbReference type="STRING" id="1155689.SAMN05444278_11121"/>
<dbReference type="RefSeq" id="WP_073193635.1">
    <property type="nucleotide sequence ID" value="NZ_FQTW01000011.1"/>
</dbReference>
<dbReference type="Pfam" id="PF14237">
    <property type="entry name" value="GYF_2"/>
    <property type="match status" value="1"/>
</dbReference>
<name>A0A1M4XXL9_9FLAO</name>
<sequence length="92" mass="10607">MKNKKFYFAKGGNKFGPKTLEELKTQELCCDTLIWHDGMVNWTEIKDIPELYNILKINKLPPPLPKNEGKVTKTEVSGELNVLLEKKSNKIF</sequence>
<proteinExistence type="predicted"/>
<dbReference type="OrthoDB" id="9764015at2"/>
<dbReference type="InterPro" id="IPR025640">
    <property type="entry name" value="GYF_2"/>
</dbReference>
<evidence type="ECO:0000259" key="1">
    <source>
        <dbReference type="Pfam" id="PF14237"/>
    </source>
</evidence>
<keyword evidence="3" id="KW-1185">Reference proteome</keyword>